<keyword evidence="6" id="KW-0804">Transcription</keyword>
<evidence type="ECO:0000256" key="2">
    <source>
        <dbReference type="ARBA" id="ARBA00010410"/>
    </source>
</evidence>
<evidence type="ECO:0000256" key="3">
    <source>
        <dbReference type="ARBA" id="ARBA00013634"/>
    </source>
</evidence>
<gene>
    <name evidence="12" type="ORF">P4O66_013169</name>
</gene>
<evidence type="ECO:0000256" key="1">
    <source>
        <dbReference type="ARBA" id="ARBA00004123"/>
    </source>
</evidence>
<evidence type="ECO:0000256" key="10">
    <source>
        <dbReference type="ARBA" id="ARBA00029606"/>
    </source>
</evidence>
<comment type="function">
    <text evidence="8">Part of the SNAPc complex required for the transcription of both RNA polymerase II and III small-nuclear RNA genes. Binds to the proximal sequence element (PSE), a non-TATA-box basal promoter element common to these 2 types of genes. Recruits TBP and BRF2 to the U6 snRNA TATA box.</text>
</comment>
<reference evidence="12" key="1">
    <citation type="submission" date="2023-03" db="EMBL/GenBank/DDBJ databases">
        <title>Electrophorus voltai genome.</title>
        <authorList>
            <person name="Bian C."/>
        </authorList>
    </citation>
    <scope>NUCLEOTIDE SEQUENCE</scope>
    <source>
        <strain evidence="12">CB-2022</strain>
        <tissue evidence="12">Muscle</tissue>
    </source>
</reference>
<feature type="region of interest" description="Disordered" evidence="11">
    <location>
        <begin position="173"/>
        <end position="193"/>
    </location>
</feature>
<dbReference type="GO" id="GO:0005634">
    <property type="term" value="C:nucleus"/>
    <property type="evidence" value="ECO:0007669"/>
    <property type="project" value="UniProtKB-SubCell"/>
</dbReference>
<protein>
    <recommendedName>
        <fullName evidence="3">snRNA-activating protein complex subunit 3</fullName>
    </recommendedName>
    <alternativeName>
        <fullName evidence="10">Small nuclear RNA-activating complex polypeptide 3</fullName>
    </alternativeName>
</protein>
<dbReference type="PANTHER" id="PTHR13421:SF16">
    <property type="entry name" value="SNRNA-ACTIVATING PROTEIN COMPLEX SUBUNIT 3"/>
    <property type="match status" value="1"/>
</dbReference>
<dbReference type="PANTHER" id="PTHR13421">
    <property type="entry name" value="SNRNA-ACTIVATING PROTEIN COMPLEX SUBUNIT 3"/>
    <property type="match status" value="1"/>
</dbReference>
<evidence type="ECO:0000313" key="13">
    <source>
        <dbReference type="Proteomes" id="UP001239994"/>
    </source>
</evidence>
<dbReference type="EMBL" id="JAROKS010000020">
    <property type="protein sequence ID" value="KAK1791690.1"/>
    <property type="molecule type" value="Genomic_DNA"/>
</dbReference>
<evidence type="ECO:0000256" key="8">
    <source>
        <dbReference type="ARBA" id="ARBA00025193"/>
    </source>
</evidence>
<keyword evidence="7" id="KW-0539">Nucleus</keyword>
<dbReference type="GO" id="GO:0001046">
    <property type="term" value="F:core promoter sequence-specific DNA binding"/>
    <property type="evidence" value="ECO:0007669"/>
    <property type="project" value="TreeGrafter"/>
</dbReference>
<proteinExistence type="inferred from homology"/>
<comment type="subunit">
    <text evidence="9">Part of the SNAPc complex composed of 5 subunits: SNAPC1, SNAPC2, SNAPC3, SNAPC4 and SNAPC5. SNAPC3 interacts with SNAPC1.</text>
</comment>
<dbReference type="GO" id="GO:0042795">
    <property type="term" value="P:snRNA transcription by RNA polymerase II"/>
    <property type="evidence" value="ECO:0007669"/>
    <property type="project" value="TreeGrafter"/>
</dbReference>
<dbReference type="Pfam" id="PF12251">
    <property type="entry name" value="SNAPC3"/>
    <property type="match status" value="1"/>
</dbReference>
<sequence>MLRPQPILLPSMADYRGPPCAWLQRHRRKGRVVLAPQSRLLTTRVRRWEGTPAPLVPHSPPFGVYTFCPSDVTLRRIPDPRDTLASVTRKQRENMAEGGGVSTVSENVPSYEHIDVNSTPFHIGTFRNLWLGMLHPETYSYSQTSPETEDLRFISDMGIAPETLAELKSVCSTDSLRSHPEHEPPDTEAVPPEPQLATLKLRKRRQDYKKSLIRDSMGRHDVYANEMELLAIGRRPEDSKDLIPEGELILSFNVVYPVLFERFKHVRAYQTLHVLGSQKLTELRDAICCVSDLQVFGEFSNTPDTAPQFLSKDHYKSAFFFFEGTFFNDLRFSECRDISKTTREWAKTHDFPDFKTARMEDTTFYDLKVKVGYPYLYCHQGDCEHVIILTDVRLMHRDDCLDRKFYPLLTHKHRVATRKCCVCHLYISRWITTNDALAPVDPCLYCDQCFRMFHYDDHGNKLGDFKAYVYIDPGAFN</sequence>
<keyword evidence="13" id="KW-1185">Reference proteome</keyword>
<dbReference type="GO" id="GO:0019185">
    <property type="term" value="C:snRNA-activating protein complex"/>
    <property type="evidence" value="ECO:0007669"/>
    <property type="project" value="TreeGrafter"/>
</dbReference>
<dbReference type="GO" id="GO:0001006">
    <property type="term" value="F:RNA polymerase III type 3 promoter sequence-specific DNA binding"/>
    <property type="evidence" value="ECO:0007669"/>
    <property type="project" value="TreeGrafter"/>
</dbReference>
<dbReference type="Proteomes" id="UP001239994">
    <property type="component" value="Unassembled WGS sequence"/>
</dbReference>
<keyword evidence="5" id="KW-0238">DNA-binding</keyword>
<evidence type="ECO:0000256" key="5">
    <source>
        <dbReference type="ARBA" id="ARBA00023125"/>
    </source>
</evidence>
<evidence type="ECO:0000256" key="4">
    <source>
        <dbReference type="ARBA" id="ARBA00023015"/>
    </source>
</evidence>
<dbReference type="GO" id="GO:0042796">
    <property type="term" value="P:snRNA transcription by RNA polymerase III"/>
    <property type="evidence" value="ECO:0007669"/>
    <property type="project" value="TreeGrafter"/>
</dbReference>
<dbReference type="GO" id="GO:0003681">
    <property type="term" value="F:bent DNA binding"/>
    <property type="evidence" value="ECO:0007669"/>
    <property type="project" value="TreeGrafter"/>
</dbReference>
<comment type="caution">
    <text evidence="12">The sequence shown here is derived from an EMBL/GenBank/DDBJ whole genome shotgun (WGS) entry which is preliminary data.</text>
</comment>
<evidence type="ECO:0000313" key="12">
    <source>
        <dbReference type="EMBL" id="KAK1791690.1"/>
    </source>
</evidence>
<dbReference type="InterPro" id="IPR022042">
    <property type="entry name" value="snRNA-activating_su3"/>
</dbReference>
<dbReference type="AlphaFoldDB" id="A0AAD8Z5G4"/>
<comment type="subcellular location">
    <subcellularLocation>
        <location evidence="1">Nucleus</location>
    </subcellularLocation>
</comment>
<accession>A0AAD8Z5G4</accession>
<evidence type="ECO:0000256" key="11">
    <source>
        <dbReference type="SAM" id="MobiDB-lite"/>
    </source>
</evidence>
<evidence type="ECO:0000256" key="6">
    <source>
        <dbReference type="ARBA" id="ARBA00023163"/>
    </source>
</evidence>
<evidence type="ECO:0000256" key="9">
    <source>
        <dbReference type="ARBA" id="ARBA00025958"/>
    </source>
</evidence>
<comment type="similarity">
    <text evidence="2">Belongs to the SNAPC3/SRD2 family.</text>
</comment>
<evidence type="ECO:0000256" key="7">
    <source>
        <dbReference type="ARBA" id="ARBA00023242"/>
    </source>
</evidence>
<name>A0AAD8Z5G4_9TELE</name>
<feature type="compositionally biased region" description="Basic and acidic residues" evidence="11">
    <location>
        <begin position="176"/>
        <end position="185"/>
    </location>
</feature>
<dbReference type="GO" id="GO:0000978">
    <property type="term" value="F:RNA polymerase II cis-regulatory region sequence-specific DNA binding"/>
    <property type="evidence" value="ECO:0007669"/>
    <property type="project" value="TreeGrafter"/>
</dbReference>
<keyword evidence="4" id="KW-0805">Transcription regulation</keyword>
<organism evidence="12 13">
    <name type="scientific">Electrophorus voltai</name>
    <dbReference type="NCBI Taxonomy" id="2609070"/>
    <lineage>
        <taxon>Eukaryota</taxon>
        <taxon>Metazoa</taxon>
        <taxon>Chordata</taxon>
        <taxon>Craniata</taxon>
        <taxon>Vertebrata</taxon>
        <taxon>Euteleostomi</taxon>
        <taxon>Actinopterygii</taxon>
        <taxon>Neopterygii</taxon>
        <taxon>Teleostei</taxon>
        <taxon>Ostariophysi</taxon>
        <taxon>Gymnotiformes</taxon>
        <taxon>Gymnotoidei</taxon>
        <taxon>Gymnotidae</taxon>
        <taxon>Electrophorus</taxon>
    </lineage>
</organism>